<dbReference type="Proteomes" id="UP001480973">
    <property type="component" value="Unassembled WGS sequence"/>
</dbReference>
<comment type="caution">
    <text evidence="1">The sequence shown here is derived from an EMBL/GenBank/DDBJ whole genome shotgun (WGS) entry which is preliminary data.</text>
</comment>
<name>A0ABV1GS79_9FIRM</name>
<keyword evidence="2" id="KW-1185">Reference proteome</keyword>
<gene>
    <name evidence="1" type="ORF">WMO38_14840</name>
</gene>
<organism evidence="1 2">
    <name type="scientific">Lachnospira intestinalis</name>
    <dbReference type="NCBI Taxonomy" id="3133158"/>
    <lineage>
        <taxon>Bacteria</taxon>
        <taxon>Bacillati</taxon>
        <taxon>Bacillota</taxon>
        <taxon>Clostridia</taxon>
        <taxon>Lachnospirales</taxon>
        <taxon>Lachnospiraceae</taxon>
        <taxon>Lachnospira</taxon>
    </lineage>
</organism>
<evidence type="ECO:0000313" key="2">
    <source>
        <dbReference type="Proteomes" id="UP001480973"/>
    </source>
</evidence>
<accession>A0ABV1GS79</accession>
<evidence type="ECO:0000313" key="1">
    <source>
        <dbReference type="EMBL" id="MEQ2536364.1"/>
    </source>
</evidence>
<reference evidence="1 2" key="1">
    <citation type="submission" date="2024-03" db="EMBL/GenBank/DDBJ databases">
        <title>Human intestinal bacterial collection.</title>
        <authorList>
            <person name="Pauvert C."/>
            <person name="Hitch T.C.A."/>
            <person name="Clavel T."/>
        </authorList>
    </citation>
    <scope>NUCLEOTIDE SEQUENCE [LARGE SCALE GENOMIC DNA]</scope>
    <source>
        <strain evidence="1 2">CLA-JM-H10</strain>
    </source>
</reference>
<protein>
    <submittedName>
        <fullName evidence="1">Uncharacterized protein</fullName>
    </submittedName>
</protein>
<dbReference type="EMBL" id="JBBMES010000036">
    <property type="protein sequence ID" value="MEQ2536364.1"/>
    <property type="molecule type" value="Genomic_DNA"/>
</dbReference>
<proteinExistence type="predicted"/>
<sequence length="70" mass="7713">MDSIYTVIRIDEPDFGCEGLPDGAVYKDIVRIKDSSGNEKQLEIADAYLYENDINEGDSVIISDGSIVKV</sequence>